<feature type="compositionally biased region" description="Low complexity" evidence="1">
    <location>
        <begin position="131"/>
        <end position="152"/>
    </location>
</feature>
<dbReference type="RefSeq" id="WP_189700976.1">
    <property type="nucleotide sequence ID" value="NZ_BMTA01000022.1"/>
</dbReference>
<evidence type="ECO:0000313" key="3">
    <source>
        <dbReference type="Proteomes" id="UP000594008"/>
    </source>
</evidence>
<feature type="region of interest" description="Disordered" evidence="1">
    <location>
        <begin position="324"/>
        <end position="351"/>
    </location>
</feature>
<dbReference type="AlphaFoldDB" id="A0A7M2T480"/>
<gene>
    <name evidence="2" type="ORF">IPT68_22020</name>
</gene>
<evidence type="ECO:0000313" key="2">
    <source>
        <dbReference type="EMBL" id="QOV42498.1"/>
    </source>
</evidence>
<dbReference type="Proteomes" id="UP000594008">
    <property type="component" value="Chromosome"/>
</dbReference>
<feature type="region of interest" description="Disordered" evidence="1">
    <location>
        <begin position="113"/>
        <end position="179"/>
    </location>
</feature>
<protein>
    <submittedName>
        <fullName evidence="2">Uncharacterized protein</fullName>
    </submittedName>
</protein>
<reference evidence="2 3" key="1">
    <citation type="submission" date="2020-10" db="EMBL/GenBank/DDBJ databases">
        <title>Streptomyces chromofuscus complate genome analysis.</title>
        <authorList>
            <person name="Anwar N."/>
        </authorList>
    </citation>
    <scope>NUCLEOTIDE SEQUENCE [LARGE SCALE GENOMIC DNA]</scope>
    <source>
        <strain evidence="2 3">DSM 40273</strain>
    </source>
</reference>
<feature type="compositionally biased region" description="Low complexity" evidence="1">
    <location>
        <begin position="333"/>
        <end position="342"/>
    </location>
</feature>
<dbReference type="EMBL" id="CP063374">
    <property type="protein sequence ID" value="QOV42498.1"/>
    <property type="molecule type" value="Genomic_DNA"/>
</dbReference>
<dbReference type="KEGG" id="schf:IPT68_22020"/>
<keyword evidence="3" id="KW-1185">Reference proteome</keyword>
<accession>A0A7M2T480</accession>
<organism evidence="2 3">
    <name type="scientific">Streptomyces chromofuscus</name>
    <dbReference type="NCBI Taxonomy" id="42881"/>
    <lineage>
        <taxon>Bacteria</taxon>
        <taxon>Bacillati</taxon>
        <taxon>Actinomycetota</taxon>
        <taxon>Actinomycetes</taxon>
        <taxon>Kitasatosporales</taxon>
        <taxon>Streptomycetaceae</taxon>
        <taxon>Streptomyces</taxon>
    </lineage>
</organism>
<proteinExistence type="predicted"/>
<name>A0A7M2T480_STRCW</name>
<sequence>MIWSAALSGAATRVSRVAVGRRAPHLVLMVGALFALGVLCGERADAAEGTPEPGSGVLARVTAPVAASVTEPVAAVPGGQRVVEGVRRSVGEQVAPPARDAVRTVAGRSAWAAGQGVGAEAPEADAEGQRADAQGQGADARGLGADARGLGAVPPASPSRPESLSVPNIPGLPEPSGLSDVPDLSDALDVSGPPETASFIPIPALPGIPALPDAPALADVLVVPGIPVAPEASVVPGVPELPVVSELPGWTVPLPDAAVALPGGAEGSASDGGSEERGRVAGLVGLHGPELGVAVVGGRGTAVDGGQVRQRGGAGGEYALAQQAPAGRGDGALGSRSAADSGSSRHGDAPAVTVSQRALLWLVPGAAVGVEADGTRDRHGDVPVFPG</sequence>
<evidence type="ECO:0000256" key="1">
    <source>
        <dbReference type="SAM" id="MobiDB-lite"/>
    </source>
</evidence>